<evidence type="ECO:0000313" key="25">
    <source>
        <dbReference type="EMBL" id="GAA0873161.1"/>
    </source>
</evidence>
<evidence type="ECO:0000256" key="22">
    <source>
        <dbReference type="ARBA" id="ARBA00032743"/>
    </source>
</evidence>
<feature type="transmembrane region" description="Helical" evidence="24">
    <location>
        <begin position="53"/>
        <end position="70"/>
    </location>
</feature>
<evidence type="ECO:0000256" key="11">
    <source>
        <dbReference type="ARBA" id="ARBA00022692"/>
    </source>
</evidence>
<evidence type="ECO:0000256" key="5">
    <source>
        <dbReference type="ARBA" id="ARBA00010185"/>
    </source>
</evidence>
<keyword evidence="11 24" id="KW-0812">Transmembrane</keyword>
<evidence type="ECO:0000256" key="7">
    <source>
        <dbReference type="ARBA" id="ARBA00019373"/>
    </source>
</evidence>
<organism evidence="25 26">
    <name type="scientific">Gangjinia marincola</name>
    <dbReference type="NCBI Taxonomy" id="578463"/>
    <lineage>
        <taxon>Bacteria</taxon>
        <taxon>Pseudomonadati</taxon>
        <taxon>Bacteroidota</taxon>
        <taxon>Flavobacteriia</taxon>
        <taxon>Flavobacteriales</taxon>
        <taxon>Flavobacteriaceae</taxon>
        <taxon>Gangjinia</taxon>
    </lineage>
</organism>
<evidence type="ECO:0000256" key="18">
    <source>
        <dbReference type="ARBA" id="ARBA00029893"/>
    </source>
</evidence>
<evidence type="ECO:0000256" key="2">
    <source>
        <dbReference type="ARBA" id="ARBA00004651"/>
    </source>
</evidence>
<evidence type="ECO:0000256" key="17">
    <source>
        <dbReference type="ARBA" id="ARBA00023264"/>
    </source>
</evidence>
<evidence type="ECO:0000256" key="3">
    <source>
        <dbReference type="ARBA" id="ARBA00005119"/>
    </source>
</evidence>
<evidence type="ECO:0000256" key="20">
    <source>
        <dbReference type="ARBA" id="ARBA00032253"/>
    </source>
</evidence>
<comment type="caution">
    <text evidence="25">The sequence shown here is derived from an EMBL/GenBank/DDBJ whole genome shotgun (WGS) entry which is preliminary data.</text>
</comment>
<evidence type="ECO:0000256" key="24">
    <source>
        <dbReference type="SAM" id="Phobius"/>
    </source>
</evidence>
<keyword evidence="13 24" id="KW-1133">Transmembrane helix</keyword>
<evidence type="ECO:0000313" key="26">
    <source>
        <dbReference type="Proteomes" id="UP001500507"/>
    </source>
</evidence>
<comment type="pathway">
    <text evidence="3">Phospholipid metabolism; CDP-diacylglycerol biosynthesis; CDP-diacylglycerol from sn-glycerol 3-phosphate: step 3/3.</text>
</comment>
<evidence type="ECO:0000256" key="13">
    <source>
        <dbReference type="ARBA" id="ARBA00022989"/>
    </source>
</evidence>
<dbReference type="RefSeq" id="WP_343767783.1">
    <property type="nucleotide sequence ID" value="NZ_BAAAFG010000016.1"/>
</dbReference>
<comment type="pathway">
    <text evidence="4">Lipid metabolism.</text>
</comment>
<feature type="transmembrane region" description="Helical" evidence="24">
    <location>
        <begin position="137"/>
        <end position="156"/>
    </location>
</feature>
<keyword evidence="16" id="KW-0594">Phospholipid biosynthesis</keyword>
<comment type="subcellular location">
    <subcellularLocation>
        <location evidence="2">Cell membrane</location>
        <topology evidence="2">Multi-pass membrane protein</topology>
    </subcellularLocation>
</comment>
<evidence type="ECO:0000256" key="16">
    <source>
        <dbReference type="ARBA" id="ARBA00023209"/>
    </source>
</evidence>
<evidence type="ECO:0000256" key="6">
    <source>
        <dbReference type="ARBA" id="ARBA00012487"/>
    </source>
</evidence>
<keyword evidence="14" id="KW-0443">Lipid metabolism</keyword>
<evidence type="ECO:0000256" key="23">
    <source>
        <dbReference type="ARBA" id="ARBA00033406"/>
    </source>
</evidence>
<name>A0ABP3XV48_9FLAO</name>
<keyword evidence="12 25" id="KW-0548">Nucleotidyltransferase</keyword>
<dbReference type="EC" id="2.7.7.41" evidence="6"/>
<evidence type="ECO:0000256" key="15">
    <source>
        <dbReference type="ARBA" id="ARBA00023136"/>
    </source>
</evidence>
<evidence type="ECO:0000256" key="19">
    <source>
        <dbReference type="ARBA" id="ARBA00031825"/>
    </source>
</evidence>
<dbReference type="Pfam" id="PF01148">
    <property type="entry name" value="CTP_transf_1"/>
    <property type="match status" value="1"/>
</dbReference>
<evidence type="ECO:0000256" key="1">
    <source>
        <dbReference type="ARBA" id="ARBA00001698"/>
    </source>
</evidence>
<keyword evidence="17" id="KW-1208">Phospholipid metabolism</keyword>
<evidence type="ECO:0000256" key="21">
    <source>
        <dbReference type="ARBA" id="ARBA00032396"/>
    </source>
</evidence>
<dbReference type="GO" id="GO:0016779">
    <property type="term" value="F:nucleotidyltransferase activity"/>
    <property type="evidence" value="ECO:0007669"/>
    <property type="project" value="UniProtKB-KW"/>
</dbReference>
<evidence type="ECO:0000256" key="4">
    <source>
        <dbReference type="ARBA" id="ARBA00005189"/>
    </source>
</evidence>
<evidence type="ECO:0000256" key="10">
    <source>
        <dbReference type="ARBA" id="ARBA00022679"/>
    </source>
</evidence>
<feature type="transmembrane region" description="Helical" evidence="24">
    <location>
        <begin position="201"/>
        <end position="221"/>
    </location>
</feature>
<feature type="transmembrane region" description="Helical" evidence="24">
    <location>
        <begin position="76"/>
        <end position="93"/>
    </location>
</feature>
<evidence type="ECO:0000256" key="12">
    <source>
        <dbReference type="ARBA" id="ARBA00022695"/>
    </source>
</evidence>
<feature type="transmembrane region" description="Helical" evidence="24">
    <location>
        <begin position="177"/>
        <end position="195"/>
    </location>
</feature>
<accession>A0ABP3XV48</accession>
<keyword evidence="9" id="KW-0444">Lipid biosynthesis</keyword>
<sequence>MNEAITRGVSGLLYIAILIGAIFISKEVFAVVIVLFGVLCIHEFQPLIKFKNFSPYIALIIFVIVFGYLIPHQQTVIGAFSGFVIFVNIALFIELVEKERIRKDRLVKKYAFSILYLAGSITFLTLIPVISEAYLPYSILGIFILIWTNDTFAYVVGKNFGRRKLFERISPKKTVEGFVGGVAFSILAGLLLFYFTQLFNAFIWIGLAMVVSIFGTLGDLIQSRFKRQANVKDSGTLMPGHGGMFDRLDSIIYASPFIYLYLKIVL</sequence>
<gene>
    <name evidence="25" type="ORF">GCM10009117_23080</name>
</gene>
<keyword evidence="8" id="KW-1003">Cell membrane</keyword>
<proteinExistence type="inferred from homology"/>
<evidence type="ECO:0000256" key="9">
    <source>
        <dbReference type="ARBA" id="ARBA00022516"/>
    </source>
</evidence>
<keyword evidence="15 24" id="KW-0472">Membrane</keyword>
<evidence type="ECO:0000256" key="14">
    <source>
        <dbReference type="ARBA" id="ARBA00023098"/>
    </source>
</evidence>
<comment type="catalytic activity">
    <reaction evidence="1">
        <text>a 1,2-diacyl-sn-glycero-3-phosphate + CTP + H(+) = a CDP-1,2-diacyl-sn-glycerol + diphosphate</text>
        <dbReference type="Rhea" id="RHEA:16229"/>
        <dbReference type="ChEBI" id="CHEBI:15378"/>
        <dbReference type="ChEBI" id="CHEBI:33019"/>
        <dbReference type="ChEBI" id="CHEBI:37563"/>
        <dbReference type="ChEBI" id="CHEBI:58332"/>
        <dbReference type="ChEBI" id="CHEBI:58608"/>
        <dbReference type="EC" id="2.7.7.41"/>
    </reaction>
</comment>
<dbReference type="Proteomes" id="UP001500507">
    <property type="component" value="Unassembled WGS sequence"/>
</dbReference>
<keyword evidence="10" id="KW-0808">Transferase</keyword>
<dbReference type="PANTHER" id="PTHR46382">
    <property type="entry name" value="PHOSPHATIDATE CYTIDYLYLTRANSFERASE"/>
    <property type="match status" value="1"/>
</dbReference>
<dbReference type="EMBL" id="BAAAFG010000016">
    <property type="protein sequence ID" value="GAA0873161.1"/>
    <property type="molecule type" value="Genomic_DNA"/>
</dbReference>
<dbReference type="PANTHER" id="PTHR46382:SF1">
    <property type="entry name" value="PHOSPHATIDATE CYTIDYLYLTRANSFERASE"/>
    <property type="match status" value="1"/>
</dbReference>
<keyword evidence="26" id="KW-1185">Reference proteome</keyword>
<evidence type="ECO:0000256" key="8">
    <source>
        <dbReference type="ARBA" id="ARBA00022475"/>
    </source>
</evidence>
<feature type="transmembrane region" description="Helical" evidence="24">
    <location>
        <begin position="12"/>
        <end position="41"/>
    </location>
</feature>
<feature type="transmembrane region" description="Helical" evidence="24">
    <location>
        <begin position="114"/>
        <end position="131"/>
    </location>
</feature>
<reference evidence="26" key="1">
    <citation type="journal article" date="2019" name="Int. J. Syst. Evol. Microbiol.">
        <title>The Global Catalogue of Microorganisms (GCM) 10K type strain sequencing project: providing services to taxonomists for standard genome sequencing and annotation.</title>
        <authorList>
            <consortium name="The Broad Institute Genomics Platform"/>
            <consortium name="The Broad Institute Genome Sequencing Center for Infectious Disease"/>
            <person name="Wu L."/>
            <person name="Ma J."/>
        </authorList>
    </citation>
    <scope>NUCLEOTIDE SEQUENCE [LARGE SCALE GENOMIC DNA]</scope>
    <source>
        <strain evidence="26">JCM 16082</strain>
    </source>
</reference>
<comment type="similarity">
    <text evidence="5">Belongs to the CDS family.</text>
</comment>
<protein>
    <recommendedName>
        <fullName evidence="7">Phosphatidate cytidylyltransferase</fullName>
        <ecNumber evidence="6">2.7.7.41</ecNumber>
    </recommendedName>
    <alternativeName>
        <fullName evidence="20">CDP-DAG synthase</fullName>
    </alternativeName>
    <alternativeName>
        <fullName evidence="22">CDP-DG synthase</fullName>
    </alternativeName>
    <alternativeName>
        <fullName evidence="18">CDP-diacylglycerol synthase</fullName>
    </alternativeName>
    <alternativeName>
        <fullName evidence="21">CDP-diglyceride pyrophosphorylase</fullName>
    </alternativeName>
    <alternativeName>
        <fullName evidence="23">CDP-diglyceride synthase</fullName>
    </alternativeName>
    <alternativeName>
        <fullName evidence="19">CTP:phosphatidate cytidylyltransferase</fullName>
    </alternativeName>
</protein>